<dbReference type="GO" id="GO:0016811">
    <property type="term" value="F:hydrolase activity, acting on carbon-nitrogen (but not peptide) bonds, in linear amides"/>
    <property type="evidence" value="ECO:0007669"/>
    <property type="project" value="TreeGrafter"/>
</dbReference>
<dbReference type="Pfam" id="PF02633">
    <property type="entry name" value="Creatininase"/>
    <property type="match status" value="1"/>
</dbReference>
<proteinExistence type="inferred from homology"/>
<dbReference type="InterPro" id="IPR024087">
    <property type="entry name" value="Creatininase-like_sf"/>
</dbReference>
<evidence type="ECO:0000256" key="2">
    <source>
        <dbReference type="ARBA" id="ARBA00022723"/>
    </source>
</evidence>
<dbReference type="InterPro" id="IPR003785">
    <property type="entry name" value="Creatininase/forma_Hydrolase"/>
</dbReference>
<evidence type="ECO:0000256" key="4">
    <source>
        <dbReference type="ARBA" id="ARBA00022833"/>
    </source>
</evidence>
<dbReference type="PANTHER" id="PTHR35005">
    <property type="entry name" value="3-DEHYDRO-SCYLLO-INOSOSE HYDROLASE"/>
    <property type="match status" value="1"/>
</dbReference>
<dbReference type="AlphaFoldDB" id="A0A069SJZ0"/>
<dbReference type="PANTHER" id="PTHR35005:SF1">
    <property type="entry name" value="2-AMINO-5-FORMYLAMINO-6-RIBOSYLAMINOPYRIMIDIN-4(3H)-ONE 5'-MONOPHOSPHATE DEFORMYLASE"/>
    <property type="match status" value="1"/>
</dbReference>
<reference evidence="6 7" key="1">
    <citation type="submission" date="2014-04" db="EMBL/GenBank/DDBJ databases">
        <authorList>
            <person name="Sears C."/>
            <person name="Carroll K."/>
            <person name="Sack B.R."/>
            <person name="Qadri F."/>
            <person name="Myers L.L."/>
            <person name="Chung G.-T."/>
            <person name="Escheverria P."/>
            <person name="Fraser C.M."/>
            <person name="Sadzewicz L."/>
            <person name="Shefchek K.A."/>
            <person name="Tallon L."/>
            <person name="Das S.P."/>
            <person name="Daugherty S."/>
            <person name="Mongodin E.F."/>
        </authorList>
    </citation>
    <scope>NUCLEOTIDE SEQUENCE [LARGE SCALE GENOMIC DNA]</scope>
    <source>
        <strain evidence="6 7">3975 RP4</strain>
    </source>
</reference>
<evidence type="ECO:0000256" key="5">
    <source>
        <dbReference type="ARBA" id="ARBA00024029"/>
    </source>
</evidence>
<keyword evidence="3 6" id="KW-0378">Hydrolase</keyword>
<evidence type="ECO:0000256" key="1">
    <source>
        <dbReference type="ARBA" id="ARBA00001947"/>
    </source>
</evidence>
<comment type="similarity">
    <text evidence="5">Belongs to the creatininase superfamily.</text>
</comment>
<comment type="caution">
    <text evidence="6">The sequence shown here is derived from an EMBL/GenBank/DDBJ whole genome shotgun (WGS) entry which is preliminary data.</text>
</comment>
<keyword evidence="4" id="KW-0862">Zinc</keyword>
<evidence type="ECO:0000256" key="3">
    <source>
        <dbReference type="ARBA" id="ARBA00022801"/>
    </source>
</evidence>
<evidence type="ECO:0000313" key="7">
    <source>
        <dbReference type="Proteomes" id="UP000027661"/>
    </source>
</evidence>
<name>A0A069SJZ0_PHOVU</name>
<accession>A0A069SJZ0</accession>
<gene>
    <name evidence="6" type="ORF">M099_1950</name>
</gene>
<dbReference type="EMBL" id="JNHM01000027">
    <property type="protein sequence ID" value="KDS54166.1"/>
    <property type="molecule type" value="Genomic_DNA"/>
</dbReference>
<dbReference type="RefSeq" id="WP_005850667.1">
    <property type="nucleotide sequence ID" value="NZ_JNHM01000027.1"/>
</dbReference>
<dbReference type="SUPFAM" id="SSF102215">
    <property type="entry name" value="Creatininase"/>
    <property type="match status" value="1"/>
</dbReference>
<dbReference type="GeneID" id="5301728"/>
<sequence length="251" mass="28415">MDKELDLAVTCYGKVKPLKYDLVLLPWGATEPHNLHLPYLTDCILSHDIALDAAKLAKTHYGIRCMVMPYVTAGSQNPGQRELDFCIHYRYETQKAILSDLVASLYAQGYRKMVIINGHGGNTFKSMIRDLSLDYPDFLIASSEWFAFIPAKEYFDEPGDHADELETSVMMHYHPELVNLDEAGDGNYKKFASQMLNEKVAWIPRNWQNVSQDTGIGNPKKASAGKGKKYAEAVVAKYALLFEELVHKELY</sequence>
<protein>
    <submittedName>
        <fullName evidence="6">Creatinine amidohydrolase family protein</fullName>
    </submittedName>
</protein>
<organism evidence="6 7">
    <name type="scientific">Phocaeicola vulgatus str. 3975 RP4</name>
    <dbReference type="NCBI Taxonomy" id="1339352"/>
    <lineage>
        <taxon>Bacteria</taxon>
        <taxon>Pseudomonadati</taxon>
        <taxon>Bacteroidota</taxon>
        <taxon>Bacteroidia</taxon>
        <taxon>Bacteroidales</taxon>
        <taxon>Bacteroidaceae</taxon>
        <taxon>Phocaeicola</taxon>
    </lineage>
</organism>
<dbReference type="GO" id="GO:0046872">
    <property type="term" value="F:metal ion binding"/>
    <property type="evidence" value="ECO:0007669"/>
    <property type="project" value="UniProtKB-KW"/>
</dbReference>
<keyword evidence="2" id="KW-0479">Metal-binding</keyword>
<comment type="cofactor">
    <cofactor evidence="1">
        <name>Zn(2+)</name>
        <dbReference type="ChEBI" id="CHEBI:29105"/>
    </cofactor>
</comment>
<dbReference type="PATRIC" id="fig|1339352.3.peg.1888"/>
<dbReference type="GO" id="GO:0009231">
    <property type="term" value="P:riboflavin biosynthetic process"/>
    <property type="evidence" value="ECO:0007669"/>
    <property type="project" value="TreeGrafter"/>
</dbReference>
<dbReference type="Proteomes" id="UP000027661">
    <property type="component" value="Unassembled WGS sequence"/>
</dbReference>
<dbReference type="DNASU" id="5301728"/>
<dbReference type="Gene3D" id="3.40.50.10310">
    <property type="entry name" value="Creatininase"/>
    <property type="match status" value="1"/>
</dbReference>
<evidence type="ECO:0000313" key="6">
    <source>
        <dbReference type="EMBL" id="KDS54166.1"/>
    </source>
</evidence>